<name>A0ABZ0A0B8_9ACTN</name>
<keyword evidence="3" id="KW-1185">Reference proteome</keyword>
<dbReference type="RefSeq" id="WP_313722797.1">
    <property type="nucleotide sequence ID" value="NZ_CP134876.1"/>
</dbReference>
<organism evidence="2 3">
    <name type="scientific">Micromonospora halotolerans</name>
    <dbReference type="NCBI Taxonomy" id="709879"/>
    <lineage>
        <taxon>Bacteria</taxon>
        <taxon>Bacillati</taxon>
        <taxon>Actinomycetota</taxon>
        <taxon>Actinomycetes</taxon>
        <taxon>Micromonosporales</taxon>
        <taxon>Micromonosporaceae</taxon>
        <taxon>Micromonospora</taxon>
    </lineage>
</organism>
<evidence type="ECO:0000256" key="1">
    <source>
        <dbReference type="SAM" id="SignalP"/>
    </source>
</evidence>
<dbReference type="EMBL" id="CP134876">
    <property type="protein sequence ID" value="WNM40859.1"/>
    <property type="molecule type" value="Genomic_DNA"/>
</dbReference>
<proteinExistence type="predicted"/>
<accession>A0ABZ0A0B8</accession>
<dbReference type="Proteomes" id="UP001303001">
    <property type="component" value="Chromosome"/>
</dbReference>
<evidence type="ECO:0000313" key="3">
    <source>
        <dbReference type="Proteomes" id="UP001303001"/>
    </source>
</evidence>
<feature type="chain" id="PRO_5045505866" description="Alpha-amylase" evidence="1">
    <location>
        <begin position="25"/>
        <end position="514"/>
    </location>
</feature>
<reference evidence="2 3" key="1">
    <citation type="submission" date="2023-09" db="EMBL/GenBank/DDBJ databases">
        <title>Micromonospora halotolerans DSM 45598 genome sequence.</title>
        <authorList>
            <person name="Mo P."/>
        </authorList>
    </citation>
    <scope>NUCLEOTIDE SEQUENCE [LARGE SCALE GENOMIC DNA]</scope>
    <source>
        <strain evidence="2 3">DSM 45598</strain>
    </source>
</reference>
<evidence type="ECO:0000313" key="2">
    <source>
        <dbReference type="EMBL" id="WNM40859.1"/>
    </source>
</evidence>
<evidence type="ECO:0008006" key="4">
    <source>
        <dbReference type="Google" id="ProtNLM"/>
    </source>
</evidence>
<feature type="signal peptide" evidence="1">
    <location>
        <begin position="1"/>
        <end position="24"/>
    </location>
</feature>
<sequence>MSVARRSLAAFTVAVLAAALPATAASAAPEQDVGLLRLTVTQPDGTAARGSVDLAATDDSHSEFLQLDESGQLSVEVPANDYKIRITPAYVDPDQPDDGLRQWVPGKTGYAQAQAFRVTAGGTTDVTERLLPPSPLTVRARDAITGAPITRVCAYADGRGGTCDDTELTIPRLVPGPQTIRVYTEDGNHLATDAEVTVVEGGTATALVDLTPAAHLETTVVDAATGAPVAGACATVAPAGTGELPSVGPLACSDGTGRLRLDSVEAGAWNLFVRPTGDSPYGAQWVGSTGGTGDPTRARTVTVAAGRTVTVPPVRLDRAGTITGTVTSAATGAPVTSGEVSLAHSSGLSYLSWGTYLDGQGTYRIDWLGPYRWPLLFTTTDHALQWSGGVPVRGQAKPVTVRAGGSTSYSPALKRGTLVTGGLTNPAGRPVSAVLTFHNAATGEVVGSTWDYDGRYETRVLGRQTVTVDWQWGGFAHYAGWYDGVADAGGAKRVTVPASGTLTVDIGLRPFPAG</sequence>
<keyword evidence="1" id="KW-0732">Signal</keyword>
<gene>
    <name evidence="2" type="ORF">RMN56_05790</name>
</gene>
<protein>
    <recommendedName>
        <fullName evidence="4">Alpha-amylase</fullName>
    </recommendedName>
</protein>